<dbReference type="EMBL" id="JAUTXU010000153">
    <property type="protein sequence ID" value="KAK3703300.1"/>
    <property type="molecule type" value="Genomic_DNA"/>
</dbReference>
<comment type="caution">
    <text evidence="1">The sequence shown here is derived from an EMBL/GenBank/DDBJ whole genome shotgun (WGS) entry which is preliminary data.</text>
</comment>
<sequence>MPHSRKPSQDSSYSFNLGIDERPITSDGASTKRASSSYGVAITSTPLQDERAVPPSQRESRPNAYKHKSAPGPAEDQYSELPGLSNEGLDNLLSQLKLNNQKSNSDSMRSFSYNEASKRRSQYYEEQFQYKDNAMGQTREKVQRQSPVIAELKTNVIIKDEFTLVTDLSNQLAQRYTRPDSCIMIKVDHSVCLAMGGNFDPCYLLTIHTVPSQMGPSTNKRNAALIQTFLADILSVPAERGIVTFQSVAEENLAVNGTTLLGEIEKQEKLSGTDPKSSIKDATRRSMTFPKSNLKPNGDCKSNGNLAAESSSNNSLSPSPPAVAGATGTNDRPSTAHGAYDGLRMNGISTEQLVGKNSRTPNGRPKTVGANSSTSVQESLKMEPLPHVSQQSQRTSTRSPRPSATTINQRPSATTTNQRPSGIGKPAASASQAANTNKDSTPLAPRPVQLPHSASATTMLPTASSRPKHTPIRSETTPLKSEIRARNTYLDNVSSLTKKNNSMDPAIVVTDDDDDRGRTAAANTARRRSTISATPKMPPLQPPPVPNEDTKSINSRVGKRKSLLKMFTKRASYQ</sequence>
<evidence type="ECO:0000313" key="1">
    <source>
        <dbReference type="EMBL" id="KAK3703300.1"/>
    </source>
</evidence>
<protein>
    <submittedName>
        <fullName evidence="1">Uncharacterized protein</fullName>
    </submittedName>
</protein>
<gene>
    <name evidence="1" type="ORF">LTR37_014512</name>
</gene>
<keyword evidence="2" id="KW-1185">Reference proteome</keyword>
<dbReference type="Proteomes" id="UP001281147">
    <property type="component" value="Unassembled WGS sequence"/>
</dbReference>
<reference evidence="1" key="1">
    <citation type="submission" date="2023-07" db="EMBL/GenBank/DDBJ databases">
        <title>Black Yeasts Isolated from many extreme environments.</title>
        <authorList>
            <person name="Coleine C."/>
            <person name="Stajich J.E."/>
            <person name="Selbmann L."/>
        </authorList>
    </citation>
    <scope>NUCLEOTIDE SEQUENCE</scope>
    <source>
        <strain evidence="1">CCFEE 5714</strain>
    </source>
</reference>
<organism evidence="1 2">
    <name type="scientific">Vermiconidia calcicola</name>
    <dbReference type="NCBI Taxonomy" id="1690605"/>
    <lineage>
        <taxon>Eukaryota</taxon>
        <taxon>Fungi</taxon>
        <taxon>Dikarya</taxon>
        <taxon>Ascomycota</taxon>
        <taxon>Pezizomycotina</taxon>
        <taxon>Dothideomycetes</taxon>
        <taxon>Dothideomycetidae</taxon>
        <taxon>Mycosphaerellales</taxon>
        <taxon>Extremaceae</taxon>
        <taxon>Vermiconidia</taxon>
    </lineage>
</organism>
<evidence type="ECO:0000313" key="2">
    <source>
        <dbReference type="Proteomes" id="UP001281147"/>
    </source>
</evidence>
<name>A0ACC3MT90_9PEZI</name>
<proteinExistence type="predicted"/>
<accession>A0ACC3MT90</accession>